<organism evidence="1 2">
    <name type="scientific">Caenorhabditis briggsae</name>
    <dbReference type="NCBI Taxonomy" id="6238"/>
    <lineage>
        <taxon>Eukaryota</taxon>
        <taxon>Metazoa</taxon>
        <taxon>Ecdysozoa</taxon>
        <taxon>Nematoda</taxon>
        <taxon>Chromadorea</taxon>
        <taxon>Rhabditida</taxon>
        <taxon>Rhabditina</taxon>
        <taxon>Rhabditomorpha</taxon>
        <taxon>Rhabditoidea</taxon>
        <taxon>Rhabditidae</taxon>
        <taxon>Peloderinae</taxon>
        <taxon>Caenorhabditis</taxon>
    </lineage>
</organism>
<dbReference type="InParanoid" id="B6IH44"/>
<dbReference type="GeneID" id="68917971"/>
<dbReference type="EMBL" id="HE601100">
    <property type="protein sequence ID" value="CAR99224.1"/>
    <property type="molecule type" value="Genomic_DNA"/>
</dbReference>
<dbReference type="Proteomes" id="UP000008549">
    <property type="component" value="Unassembled WGS sequence"/>
</dbReference>
<gene>
    <name evidence="1" type="ORF">CBG26493</name>
    <name evidence="1" type="ORF">CBG_26493</name>
</gene>
<keyword evidence="2" id="KW-1185">Reference proteome</keyword>
<dbReference type="AlphaFoldDB" id="B6IH44"/>
<dbReference type="CTD" id="68917971"/>
<reference evidence="1 2" key="2">
    <citation type="journal article" date="2011" name="PLoS Genet.">
        <title>Caenorhabditis briggsae recombinant inbred line genotypes reveal inter-strain incompatibility and the evolution of recombination.</title>
        <authorList>
            <person name="Ross J.A."/>
            <person name="Koboldt D.C."/>
            <person name="Staisch J.E."/>
            <person name="Chamberlin H.M."/>
            <person name="Gupta B.P."/>
            <person name="Miller R.D."/>
            <person name="Baird S.E."/>
            <person name="Haag E.S."/>
        </authorList>
    </citation>
    <scope>NUCLEOTIDE SEQUENCE [LARGE SCALE GENOMIC DNA]</scope>
    <source>
        <strain evidence="1 2">AF16</strain>
    </source>
</reference>
<name>B6IH44_CAEBR</name>
<dbReference type="RefSeq" id="XP_045098789.1">
    <property type="nucleotide sequence ID" value="XM_045236044.1"/>
</dbReference>
<proteinExistence type="predicted"/>
<protein>
    <submittedName>
        <fullName evidence="1">Protein CBG26493</fullName>
    </submittedName>
</protein>
<dbReference type="KEGG" id="cbr:CBG_26493"/>
<sequence>MRNVTSIFEKLESKAKL</sequence>
<reference evidence="1 2" key="1">
    <citation type="journal article" date="2003" name="PLoS Biol.">
        <title>The genome sequence of Caenorhabditis briggsae: a platform for comparative genomics.</title>
        <authorList>
            <person name="Stein L.D."/>
            <person name="Bao Z."/>
            <person name="Blasiar D."/>
            <person name="Blumenthal T."/>
            <person name="Brent M.R."/>
            <person name="Chen N."/>
            <person name="Chinwalla A."/>
            <person name="Clarke L."/>
            <person name="Clee C."/>
            <person name="Coghlan A."/>
            <person name="Coulson A."/>
            <person name="D'Eustachio P."/>
            <person name="Fitch D.H."/>
            <person name="Fulton L.A."/>
            <person name="Fulton R.E."/>
            <person name="Griffiths-Jones S."/>
            <person name="Harris T.W."/>
            <person name="Hillier L.W."/>
            <person name="Kamath R."/>
            <person name="Kuwabara P.E."/>
            <person name="Mardis E.R."/>
            <person name="Marra M.A."/>
            <person name="Miner T.L."/>
            <person name="Minx P."/>
            <person name="Mullikin J.C."/>
            <person name="Plumb R.W."/>
            <person name="Rogers J."/>
            <person name="Schein J.E."/>
            <person name="Sohrmann M."/>
            <person name="Spieth J."/>
            <person name="Stajich J.E."/>
            <person name="Wei C."/>
            <person name="Willey D."/>
            <person name="Wilson R.K."/>
            <person name="Durbin R."/>
            <person name="Waterston R.H."/>
        </authorList>
    </citation>
    <scope>NUCLEOTIDE SEQUENCE [LARGE SCALE GENOMIC DNA]</scope>
    <source>
        <strain evidence="1 2">AF16</strain>
    </source>
</reference>
<accession>B6IH44</accession>
<evidence type="ECO:0000313" key="2">
    <source>
        <dbReference type="Proteomes" id="UP000008549"/>
    </source>
</evidence>
<evidence type="ECO:0000313" key="1">
    <source>
        <dbReference type="EMBL" id="CAR99224.1"/>
    </source>
</evidence>